<evidence type="ECO:0000313" key="4">
    <source>
        <dbReference type="EMBL" id="MDL5157756.1"/>
    </source>
</evidence>
<dbReference type="Gene3D" id="3.30.300.30">
    <property type="match status" value="1"/>
</dbReference>
<sequence length="494" mass="51525">MPAPVAPLARTPLLRALLEGGLDDPDAVRIADTAFSGPELLGAAAVVADEIAERPDAASPVAVQATASAETVVAVVGCLLAGAPVVPVPPDSGPAERAHVLTDSGASTWFGEKPRDVTLPARRVDLSRRAGHEVREASGDGPALILYTSGTTGSPKGVLLSADAMAAGLDGLADAWAWTDADTLAHGLPLFHVHGLVLGVFGALRAGSRLVHTGRPTPENYARAVSEHGGSLLFGVPTVWSRIGNDPSSAAALSDARLLVSGSAPLPVPVFERIRELTGQAPVERYGMSETMITLAVRADGERRAGWVGVPVDGVEARLRAVTEDDSGEAVPTDEDVPADGESIGELQVRGACLFDGYLNRPEATAGTWTDDGWFRTGDAAVVDAGGYHRIVGRRSVDLIKSGGYRVGAGEVETALLAFEGISEAAVVGEPDEDLGQRIVAHVVCPDGPVDTQAVMDFVGERLSKHKRPREVVVTDELPRNAMGKVQKARLRRN</sequence>
<reference evidence="4 5" key="1">
    <citation type="submission" date="2023-06" db="EMBL/GenBank/DDBJ databases">
        <title>Actinomycetospora Odt1-22.</title>
        <authorList>
            <person name="Supong K."/>
        </authorList>
    </citation>
    <scope>NUCLEOTIDE SEQUENCE [LARGE SCALE GENOMIC DNA]</scope>
    <source>
        <strain evidence="4 5">Odt1-22</strain>
    </source>
</reference>
<proteinExistence type="inferred from homology"/>
<dbReference type="Pfam" id="PF13193">
    <property type="entry name" value="AMP-binding_C"/>
    <property type="match status" value="1"/>
</dbReference>
<dbReference type="InterPro" id="IPR045851">
    <property type="entry name" value="AMP-bd_C_sf"/>
</dbReference>
<comment type="similarity">
    <text evidence="1">Belongs to the ATP-dependent AMP-binding enzyme family.</text>
</comment>
<dbReference type="Proteomes" id="UP001231924">
    <property type="component" value="Unassembled WGS sequence"/>
</dbReference>
<dbReference type="NCBIfam" id="NF005858">
    <property type="entry name" value="PRK07787.1"/>
    <property type="match status" value="1"/>
</dbReference>
<dbReference type="EMBL" id="JASVWF010000003">
    <property type="protein sequence ID" value="MDL5157756.1"/>
    <property type="molecule type" value="Genomic_DNA"/>
</dbReference>
<comment type="caution">
    <text evidence="4">The sequence shown here is derived from an EMBL/GenBank/DDBJ whole genome shotgun (WGS) entry which is preliminary data.</text>
</comment>
<dbReference type="Gene3D" id="3.40.50.12780">
    <property type="entry name" value="N-terminal domain of ligase-like"/>
    <property type="match status" value="1"/>
</dbReference>
<keyword evidence="5" id="KW-1185">Reference proteome</keyword>
<dbReference type="SUPFAM" id="SSF56801">
    <property type="entry name" value="Acetyl-CoA synthetase-like"/>
    <property type="match status" value="1"/>
</dbReference>
<dbReference type="InterPro" id="IPR020845">
    <property type="entry name" value="AMP-binding_CS"/>
</dbReference>
<evidence type="ECO:0000259" key="3">
    <source>
        <dbReference type="Pfam" id="PF13193"/>
    </source>
</evidence>
<dbReference type="PANTHER" id="PTHR43201">
    <property type="entry name" value="ACYL-COA SYNTHETASE"/>
    <property type="match status" value="1"/>
</dbReference>
<accession>A0ABT7MAR6</accession>
<evidence type="ECO:0000259" key="2">
    <source>
        <dbReference type="Pfam" id="PF00501"/>
    </source>
</evidence>
<organism evidence="4 5">
    <name type="scientific">Actinomycetospora termitidis</name>
    <dbReference type="NCBI Taxonomy" id="3053470"/>
    <lineage>
        <taxon>Bacteria</taxon>
        <taxon>Bacillati</taxon>
        <taxon>Actinomycetota</taxon>
        <taxon>Actinomycetes</taxon>
        <taxon>Pseudonocardiales</taxon>
        <taxon>Pseudonocardiaceae</taxon>
        <taxon>Actinomycetospora</taxon>
    </lineage>
</organism>
<dbReference type="PANTHER" id="PTHR43201:SF8">
    <property type="entry name" value="ACYL-COA SYNTHETASE FAMILY MEMBER 3"/>
    <property type="match status" value="1"/>
</dbReference>
<dbReference type="InterPro" id="IPR042099">
    <property type="entry name" value="ANL_N_sf"/>
</dbReference>
<dbReference type="PROSITE" id="PS00455">
    <property type="entry name" value="AMP_BINDING"/>
    <property type="match status" value="1"/>
</dbReference>
<protein>
    <submittedName>
        <fullName evidence="4">Acyl-CoA synthetase</fullName>
    </submittedName>
</protein>
<evidence type="ECO:0000313" key="5">
    <source>
        <dbReference type="Proteomes" id="UP001231924"/>
    </source>
</evidence>
<dbReference type="InterPro" id="IPR025110">
    <property type="entry name" value="AMP-bd_C"/>
</dbReference>
<feature type="domain" description="AMP-dependent synthetase/ligase" evidence="2">
    <location>
        <begin position="59"/>
        <end position="359"/>
    </location>
</feature>
<dbReference type="RefSeq" id="WP_286054202.1">
    <property type="nucleotide sequence ID" value="NZ_JASVWF010000003.1"/>
</dbReference>
<name>A0ABT7MAR6_9PSEU</name>
<gene>
    <name evidence="4" type="ORF">QRT03_17450</name>
</gene>
<dbReference type="Pfam" id="PF00501">
    <property type="entry name" value="AMP-binding"/>
    <property type="match status" value="1"/>
</dbReference>
<feature type="domain" description="AMP-binding enzyme C-terminal" evidence="3">
    <location>
        <begin position="411"/>
        <end position="485"/>
    </location>
</feature>
<dbReference type="InterPro" id="IPR000873">
    <property type="entry name" value="AMP-dep_synth/lig_dom"/>
</dbReference>
<dbReference type="CDD" id="cd05941">
    <property type="entry name" value="MCS"/>
    <property type="match status" value="1"/>
</dbReference>
<evidence type="ECO:0000256" key="1">
    <source>
        <dbReference type="ARBA" id="ARBA00006432"/>
    </source>
</evidence>